<feature type="domain" description="Polyphosphate kinase-2-related" evidence="4">
    <location>
        <begin position="39"/>
        <end position="262"/>
    </location>
</feature>
<keyword evidence="2 5" id="KW-0418">Kinase</keyword>
<evidence type="ECO:0000313" key="6">
    <source>
        <dbReference type="Proteomes" id="UP000294621"/>
    </source>
</evidence>
<dbReference type="Gene3D" id="3.40.50.300">
    <property type="entry name" value="P-loop containing nucleotide triphosphate hydrolases"/>
    <property type="match status" value="1"/>
</dbReference>
<dbReference type="InterPro" id="IPR022300">
    <property type="entry name" value="PPK2-rel_1"/>
</dbReference>
<dbReference type="InterPro" id="IPR022488">
    <property type="entry name" value="PPK2-related"/>
</dbReference>
<protein>
    <submittedName>
        <fullName evidence="5">Polyphosphate kinase 2 family protein</fullName>
    </submittedName>
</protein>
<dbReference type="InterPro" id="IPR027417">
    <property type="entry name" value="P-loop_NTPase"/>
</dbReference>
<dbReference type="Proteomes" id="UP000294621">
    <property type="component" value="Unassembled WGS sequence"/>
</dbReference>
<gene>
    <name evidence="5" type="ORF">E2R57_01995</name>
</gene>
<evidence type="ECO:0000256" key="2">
    <source>
        <dbReference type="ARBA" id="ARBA00022777"/>
    </source>
</evidence>
<name>A0A4R5YBM8_9MICC</name>
<comment type="caution">
    <text evidence="5">The sequence shown here is derived from an EMBL/GenBank/DDBJ whole genome shotgun (WGS) entry which is preliminary data.</text>
</comment>
<dbReference type="GO" id="GO:0008976">
    <property type="term" value="F:polyphosphate kinase activity"/>
    <property type="evidence" value="ECO:0007669"/>
    <property type="project" value="InterPro"/>
</dbReference>
<proteinExistence type="predicted"/>
<evidence type="ECO:0000259" key="4">
    <source>
        <dbReference type="Pfam" id="PF03976"/>
    </source>
</evidence>
<evidence type="ECO:0000313" key="5">
    <source>
        <dbReference type="EMBL" id="TDL41456.1"/>
    </source>
</evidence>
<accession>A0A4R5YBM8</accession>
<dbReference type="Pfam" id="PF03976">
    <property type="entry name" value="PPK2"/>
    <property type="match status" value="1"/>
</dbReference>
<dbReference type="PANTHER" id="PTHR34383:SF3">
    <property type="entry name" value="POLYPHOSPHATE:AMP PHOSPHOTRANSFERASE"/>
    <property type="match status" value="1"/>
</dbReference>
<dbReference type="EMBL" id="SMZQ01000001">
    <property type="protein sequence ID" value="TDL41456.1"/>
    <property type="molecule type" value="Genomic_DNA"/>
</dbReference>
<feature type="region of interest" description="Disordered" evidence="3">
    <location>
        <begin position="18"/>
        <end position="40"/>
    </location>
</feature>
<dbReference type="InterPro" id="IPR016898">
    <property type="entry name" value="Polyphosphate_phosphotransfera"/>
</dbReference>
<dbReference type="OrthoDB" id="9775224at2"/>
<dbReference type="RefSeq" id="WP_133345963.1">
    <property type="nucleotide sequence ID" value="NZ_SMZQ01000001.1"/>
</dbReference>
<evidence type="ECO:0000256" key="1">
    <source>
        <dbReference type="ARBA" id="ARBA00022679"/>
    </source>
</evidence>
<evidence type="ECO:0000256" key="3">
    <source>
        <dbReference type="SAM" id="MobiDB-lite"/>
    </source>
</evidence>
<keyword evidence="1" id="KW-0808">Transferase</keyword>
<dbReference type="SUPFAM" id="SSF52540">
    <property type="entry name" value="P-loop containing nucleoside triphosphate hydrolases"/>
    <property type="match status" value="1"/>
</dbReference>
<dbReference type="GO" id="GO:0006797">
    <property type="term" value="P:polyphosphate metabolic process"/>
    <property type="evidence" value="ECO:0007669"/>
    <property type="project" value="InterPro"/>
</dbReference>
<organism evidence="5 6">
    <name type="scientific">Arthrobacter nitrophenolicus</name>
    <dbReference type="NCBI Taxonomy" id="683150"/>
    <lineage>
        <taxon>Bacteria</taxon>
        <taxon>Bacillati</taxon>
        <taxon>Actinomycetota</taxon>
        <taxon>Actinomycetes</taxon>
        <taxon>Micrococcales</taxon>
        <taxon>Micrococcaceae</taxon>
        <taxon>Arthrobacter</taxon>
    </lineage>
</organism>
<dbReference type="NCBIfam" id="TIGR03709">
    <property type="entry name" value="PPK2_rel_1"/>
    <property type="match status" value="1"/>
</dbReference>
<dbReference type="STRING" id="683150.G205_05636"/>
<reference evidence="5 6" key="1">
    <citation type="submission" date="2019-03" db="EMBL/GenBank/DDBJ databases">
        <title>Genome Sequencing and Assembly of Various Microbes Isolated from Partially Reclaimed Soil and Acid Mine Drainage (AMD) Site.</title>
        <authorList>
            <person name="Steinbock B."/>
            <person name="Bechtold R."/>
            <person name="Sevigny J.L."/>
            <person name="Thomas D."/>
            <person name="Cuthill L.R."/>
            <person name="Aveiro Johannsen E.J."/>
            <person name="Thomas K."/>
            <person name="Ghosh A."/>
        </authorList>
    </citation>
    <scope>NUCLEOTIDE SEQUENCE [LARGE SCALE GENOMIC DNA]</scope>
    <source>
        <strain evidence="5 6">S-A1</strain>
    </source>
</reference>
<dbReference type="PIRSF" id="PIRSF028756">
    <property type="entry name" value="PPK2_prd"/>
    <property type="match status" value="1"/>
</dbReference>
<dbReference type="AlphaFoldDB" id="A0A4R5YBM8"/>
<sequence length="284" mass="32442">MAGVIRFDQHPSETLRVGDGFSLSDVDPDSTPGYSGTKEDGRLLLADMDDELTELQEKLFAESRFGGRKRILLILQAMDTAGKGGIVKHVMAAMDPQGVQFKAFKAPTDEEKSYDFLWRIEKEVPAAGMVGVFDRSHYEDVLIHRVHGWASPDEIKRRYAAIREFEDRLTDSGTKVVKVMLHISGKEQKERLLARLDNPEKHWKYNRGDLDERAFWGDYMNAYQSAIEETSTPDAPWHVVPANKKWYARIAVQQLLLGALEDLHLEWPKAEFDVPTERELILRS</sequence>
<dbReference type="PANTHER" id="PTHR34383">
    <property type="entry name" value="POLYPHOSPHATE:AMP PHOSPHOTRANSFERASE-RELATED"/>
    <property type="match status" value="1"/>
</dbReference>